<evidence type="ECO:0000313" key="9">
    <source>
        <dbReference type="Proteomes" id="UP000515126"/>
    </source>
</evidence>
<evidence type="ECO:0000256" key="6">
    <source>
        <dbReference type="RuleBase" id="RU368002"/>
    </source>
</evidence>
<protein>
    <recommendedName>
        <fullName evidence="6">Glycine N-acyltransferase-like protein</fullName>
        <ecNumber evidence="6">2.3.1.-</ecNumber>
    </recommendedName>
</protein>
<keyword evidence="3 6" id="KW-0808">Transferase</keyword>
<comment type="similarity">
    <text evidence="2 6">Belongs to the glycine N-acyltransferase family.</text>
</comment>
<dbReference type="EC" id="2.3.1.-" evidence="6"/>
<organism evidence="9 10">
    <name type="scientific">Mus caroli</name>
    <name type="common">Ryukyu mouse</name>
    <name type="synonym">Ricefield mouse</name>
    <dbReference type="NCBI Taxonomy" id="10089"/>
    <lineage>
        <taxon>Eukaryota</taxon>
        <taxon>Metazoa</taxon>
        <taxon>Chordata</taxon>
        <taxon>Craniata</taxon>
        <taxon>Vertebrata</taxon>
        <taxon>Euteleostomi</taxon>
        <taxon>Mammalia</taxon>
        <taxon>Eutheria</taxon>
        <taxon>Euarchontoglires</taxon>
        <taxon>Glires</taxon>
        <taxon>Rodentia</taxon>
        <taxon>Myomorpha</taxon>
        <taxon>Muroidea</taxon>
        <taxon>Muridae</taxon>
        <taxon>Murinae</taxon>
        <taxon>Mus</taxon>
        <taxon>Mus</taxon>
    </lineage>
</organism>
<evidence type="ECO:0000259" key="7">
    <source>
        <dbReference type="Pfam" id="PF06021"/>
    </source>
</evidence>
<dbReference type="InterPro" id="IPR016181">
    <property type="entry name" value="Acyl_CoA_acyltransferase"/>
</dbReference>
<dbReference type="InterPro" id="IPR010313">
    <property type="entry name" value="Glycine_N-acyltransferase"/>
</dbReference>
<reference evidence="10" key="1">
    <citation type="submission" date="2025-08" db="UniProtKB">
        <authorList>
            <consortium name="RefSeq"/>
        </authorList>
    </citation>
    <scope>IDENTIFICATION</scope>
</reference>
<dbReference type="FunFam" id="3.40.630.30:FF:000075">
    <property type="entry name" value="Glycine N-acyltransferase"/>
    <property type="match status" value="1"/>
</dbReference>
<evidence type="ECO:0000256" key="5">
    <source>
        <dbReference type="ARBA" id="ARBA00023315"/>
    </source>
</evidence>
<dbReference type="InterPro" id="IPR015938">
    <property type="entry name" value="Glycine_N-acyltransferase_N"/>
</dbReference>
<evidence type="ECO:0000256" key="3">
    <source>
        <dbReference type="ARBA" id="ARBA00022679"/>
    </source>
</evidence>
<dbReference type="GO" id="GO:0047961">
    <property type="term" value="F:glycine N-acyltransferase activity"/>
    <property type="evidence" value="ECO:0007669"/>
    <property type="project" value="UniProtKB-EC"/>
</dbReference>
<name>A0A6P5P2Y1_MUSCR</name>
<dbReference type="KEGG" id="mcal:110285927"/>
<evidence type="ECO:0000256" key="4">
    <source>
        <dbReference type="ARBA" id="ARBA00022990"/>
    </source>
</evidence>
<dbReference type="SUPFAM" id="SSF55729">
    <property type="entry name" value="Acyl-CoA N-acyltransferases (Nat)"/>
    <property type="match status" value="1"/>
</dbReference>
<dbReference type="GeneID" id="110285927"/>
<proteinExistence type="inferred from homology"/>
<feature type="domain" description="Glycine N-acyltransferase C-terminal" evidence="8">
    <location>
        <begin position="206"/>
        <end position="294"/>
    </location>
</feature>
<dbReference type="AlphaFoldDB" id="A0A6P5P2Y1"/>
<dbReference type="RefSeq" id="XP_021008064.1">
    <property type="nucleotide sequence ID" value="XM_021152405.2"/>
</dbReference>
<dbReference type="Gene3D" id="3.40.630.30">
    <property type="match status" value="1"/>
</dbReference>
<comment type="catalytic activity">
    <reaction evidence="1">
        <text>an acyl-CoA + glycine = an N-acylglycine + CoA + H(+)</text>
        <dbReference type="Rhea" id="RHEA:19869"/>
        <dbReference type="ChEBI" id="CHEBI:15378"/>
        <dbReference type="ChEBI" id="CHEBI:57287"/>
        <dbReference type="ChEBI" id="CHEBI:57305"/>
        <dbReference type="ChEBI" id="CHEBI:57670"/>
        <dbReference type="ChEBI" id="CHEBI:58342"/>
        <dbReference type="EC" id="2.3.1.13"/>
    </reaction>
</comment>
<dbReference type="PANTHER" id="PTHR15298">
    <property type="entry name" value="L-COA N-ACYLTRANSFERASE-RELATED"/>
    <property type="match status" value="1"/>
</dbReference>
<evidence type="ECO:0000313" key="10">
    <source>
        <dbReference type="RefSeq" id="XP_021008064.1"/>
    </source>
</evidence>
<keyword evidence="9" id="KW-1185">Reference proteome</keyword>
<dbReference type="GO" id="GO:0005739">
    <property type="term" value="C:mitochondrion"/>
    <property type="evidence" value="ECO:0007669"/>
    <property type="project" value="Ensembl"/>
</dbReference>
<gene>
    <name evidence="10" type="primary">LOC110285927</name>
</gene>
<keyword evidence="5 6" id="KW-0012">Acyltransferase</keyword>
<feature type="domain" description="Glycine N-acyltransferase N-terminal" evidence="7">
    <location>
        <begin position="1"/>
        <end position="204"/>
    </location>
</feature>
<keyword evidence="4" id="KW-0007">Acetylation</keyword>
<evidence type="ECO:0000256" key="2">
    <source>
        <dbReference type="ARBA" id="ARBA00009110"/>
    </source>
</evidence>
<dbReference type="Pfam" id="PF06021">
    <property type="entry name" value="Gly_acyl_tr_N"/>
    <property type="match status" value="1"/>
</dbReference>
<dbReference type="InterPro" id="IPR013652">
    <property type="entry name" value="Glycine_N-acyltransferase_C"/>
</dbReference>
<accession>A0A6P5P2Y1</accession>
<evidence type="ECO:0000259" key="8">
    <source>
        <dbReference type="Pfam" id="PF08444"/>
    </source>
</evidence>
<dbReference type="PANTHER" id="PTHR15298:SF13">
    <property type="entry name" value="GLYCINE N-ACYLTRANSFERASE-LIKE PROTEIN KEG1"/>
    <property type="match status" value="1"/>
</dbReference>
<dbReference type="Proteomes" id="UP000515126">
    <property type="component" value="Chromosome 19"/>
</dbReference>
<dbReference type="Pfam" id="PF08444">
    <property type="entry name" value="Gly_acyl_tr_C"/>
    <property type="match status" value="1"/>
</dbReference>
<sequence length="295" mass="33647">MFCLQSSQALQVLENSLRKHLPESLKVYGTVFHINQGNPFKLKALVDKWPDFNTVVIRPQKEDMTDDLDHYNNTYLVYSKDPKHCQEFLGSSEVINWKQHLQIQSSQSDLGKVIESLGATNFGKVKHKQCFLYMVCQTAKKLTPSLMDAKNLVVSHNKSTPLNQQLFKFASLDVTHAALVNSIWHFGGNEKSQKFIERCIFTFPSFCIMGPEGTPVSWTLMDHTGELRMGGTLPKYRGQNLIYHVASQQIQTLEKLGFPMYAHVDKANFTVQRMVGLLGHILLPCTWNQWNCVPL</sequence>
<evidence type="ECO:0000256" key="1">
    <source>
        <dbReference type="ARBA" id="ARBA00000378"/>
    </source>
</evidence>